<keyword evidence="2" id="KW-0274">FAD</keyword>
<dbReference type="InterPro" id="IPR050816">
    <property type="entry name" value="Flavin-dep_Halogenase_NPB"/>
</dbReference>
<dbReference type="AlphaFoldDB" id="A0A258FFW9"/>
<organism evidence="3 4">
    <name type="scientific">Brevundimonas subvibrioides</name>
    <dbReference type="NCBI Taxonomy" id="74313"/>
    <lineage>
        <taxon>Bacteria</taxon>
        <taxon>Pseudomonadati</taxon>
        <taxon>Pseudomonadota</taxon>
        <taxon>Alphaproteobacteria</taxon>
        <taxon>Caulobacterales</taxon>
        <taxon>Caulobacteraceae</taxon>
        <taxon>Brevundimonas</taxon>
    </lineage>
</organism>
<accession>A0A258FFW9</accession>
<dbReference type="Gene3D" id="3.50.50.60">
    <property type="entry name" value="FAD/NAD(P)-binding domain"/>
    <property type="match status" value="1"/>
</dbReference>
<evidence type="ECO:0000256" key="2">
    <source>
        <dbReference type="PIRSR" id="PIRSR011396-2"/>
    </source>
</evidence>
<reference evidence="3 4" key="1">
    <citation type="submission" date="2017-03" db="EMBL/GenBank/DDBJ databases">
        <title>Lifting the veil on microbial sulfur biogeochemistry in mining wastewaters.</title>
        <authorList>
            <person name="Kantor R.S."/>
            <person name="Colenbrander Nelson T."/>
            <person name="Marshall S."/>
            <person name="Bennett D."/>
            <person name="Apte S."/>
            <person name="Camacho D."/>
            <person name="Thomas B.C."/>
            <person name="Warren L.A."/>
            <person name="Banfield J.F."/>
        </authorList>
    </citation>
    <scope>NUCLEOTIDE SEQUENCE [LARGE SCALE GENOMIC DNA]</scope>
    <source>
        <strain evidence="3">32-69-9</strain>
    </source>
</reference>
<dbReference type="GO" id="GO:0000166">
    <property type="term" value="F:nucleotide binding"/>
    <property type="evidence" value="ECO:0007669"/>
    <property type="project" value="UniProtKB-KW"/>
</dbReference>
<dbReference type="PANTHER" id="PTHR43747">
    <property type="entry name" value="FAD-BINDING PROTEIN"/>
    <property type="match status" value="1"/>
</dbReference>
<evidence type="ECO:0000313" key="3">
    <source>
        <dbReference type="EMBL" id="OYX31411.1"/>
    </source>
</evidence>
<name>A0A258FFW9_9CAUL</name>
<feature type="binding site" evidence="2">
    <location>
        <position position="78"/>
    </location>
    <ligand>
        <name>7-chloro-L-tryptophan</name>
        <dbReference type="ChEBI" id="CHEBI:58713"/>
    </ligand>
</feature>
<proteinExistence type="predicted"/>
<evidence type="ECO:0000256" key="1">
    <source>
        <dbReference type="PIRSR" id="PIRSR011396-1"/>
    </source>
</evidence>
<comment type="caution">
    <text evidence="3">The sequence shown here is derived from an EMBL/GenBank/DDBJ whole genome shotgun (WGS) entry which is preliminary data.</text>
</comment>
<feature type="binding site" evidence="2">
    <location>
        <position position="333"/>
    </location>
    <ligand>
        <name>FAD</name>
        <dbReference type="ChEBI" id="CHEBI:57692"/>
    </ligand>
</feature>
<feature type="active site" evidence="1">
    <location>
        <position position="78"/>
    </location>
</feature>
<dbReference type="InterPro" id="IPR006905">
    <property type="entry name" value="Flavin_halogenase"/>
</dbReference>
<feature type="binding site" evidence="2">
    <location>
        <begin position="13"/>
        <end position="16"/>
    </location>
    <ligand>
        <name>FAD</name>
        <dbReference type="ChEBI" id="CHEBI:57692"/>
    </ligand>
</feature>
<feature type="binding site" evidence="2">
    <location>
        <position position="346"/>
    </location>
    <ligand>
        <name>L-tryptophan</name>
        <dbReference type="ChEBI" id="CHEBI:57912"/>
    </ligand>
</feature>
<dbReference type="GO" id="GO:0004497">
    <property type="term" value="F:monooxygenase activity"/>
    <property type="evidence" value="ECO:0007669"/>
    <property type="project" value="InterPro"/>
</dbReference>
<dbReference type="InterPro" id="IPR033856">
    <property type="entry name" value="Trp_halogen"/>
</dbReference>
<dbReference type="PANTHER" id="PTHR43747:SF4">
    <property type="entry name" value="FLAVIN-DEPENDENT TRYPTOPHAN HALOGENASE"/>
    <property type="match status" value="1"/>
</dbReference>
<dbReference type="EMBL" id="NCEB01000032">
    <property type="protein sequence ID" value="OYX31411.1"/>
    <property type="molecule type" value="Genomic_DNA"/>
</dbReference>
<dbReference type="InterPro" id="IPR036188">
    <property type="entry name" value="FAD/NAD-bd_sf"/>
</dbReference>
<gene>
    <name evidence="3" type="ORF">B7Z01_12735</name>
</gene>
<dbReference type="PIRSF" id="PIRSF011396">
    <property type="entry name" value="Trp_halogenase"/>
    <property type="match status" value="1"/>
</dbReference>
<feature type="binding site" evidence="2">
    <location>
        <position position="342"/>
    </location>
    <ligand>
        <name>L-tryptophan</name>
        <dbReference type="ChEBI" id="CHEBI:57912"/>
    </ligand>
</feature>
<evidence type="ECO:0000313" key="4">
    <source>
        <dbReference type="Proteomes" id="UP000215595"/>
    </source>
</evidence>
<dbReference type="Pfam" id="PF04820">
    <property type="entry name" value="Trp_halogenase"/>
    <property type="match status" value="1"/>
</dbReference>
<keyword evidence="2" id="KW-0285">Flavoprotein</keyword>
<dbReference type="SUPFAM" id="SSF51905">
    <property type="entry name" value="FAD/NAD(P)-binding domain"/>
    <property type="match status" value="1"/>
</dbReference>
<protein>
    <submittedName>
        <fullName evidence="3">Tryptophan halogenase</fullName>
    </submittedName>
</protein>
<dbReference type="Proteomes" id="UP000215595">
    <property type="component" value="Unassembled WGS sequence"/>
</dbReference>
<keyword evidence="2" id="KW-0547">Nucleotide-binding</keyword>
<sequence>MPEPIKSILIVGGGTAGWMAAAAIKRSVGPHAEVRLVESADIGIVGVGEATVPTIKDFNALIDLDEAEFMRETKATIKLGIEFNGWGKADSAYFHPFGTYGVGPTLGDFPGSYFALKERGKAGSLEAYSICAHAARRGRMGQRSPDPRSALSGFHTAYHFDANLYGQYLRKVCAGRGVERIEGEIVEVVQRPEDGFVDHVVLKDGRTLKADLFIDCTGFRGLLIEGALKAGYEDWSHWLPMNRALAVPCAKVRAVDPYTSSTAREAGWQWRIALQHRTGNGYVYCSDYIDDDAARETLLSNLDGEALADPRPLRFVTGRRKKLWDKNVVSLGLSSGFIEPLESTSIHLVQVGIIRLLQHWPDTGFSQTNTDGYNRRLGREIELIRDFVILHYHATDRDDTPFWRHVRDMPIPDSLIERVEMFRDRGLLFQVGADEYFSQGSWMAVMVGQEILPKTYNPLYAYQNLDQVAAGFEQIRKAWTATVDNLPTHEAFLKQQGMWAGETPAAA</sequence>